<dbReference type="RefSeq" id="WP_063387442.1">
    <property type="nucleotide sequence ID" value="NZ_LWBR01000013.1"/>
</dbReference>
<comment type="caution">
    <text evidence="1">The sequence shown here is derived from an EMBL/GenBank/DDBJ whole genome shotgun (WGS) entry which is preliminary data.</text>
</comment>
<accession>A0A165YKY9</accession>
<protein>
    <recommendedName>
        <fullName evidence="3">DUF2507 domain-containing protein</fullName>
    </recommendedName>
</protein>
<dbReference type="AlphaFoldDB" id="A0A165YKY9"/>
<dbReference type="Proteomes" id="UP000076476">
    <property type="component" value="Unassembled WGS sequence"/>
</dbReference>
<dbReference type="STRING" id="33936.AZI98_06430"/>
<evidence type="ECO:0000313" key="1">
    <source>
        <dbReference type="EMBL" id="KZN97189.1"/>
    </source>
</evidence>
<dbReference type="InterPro" id="IPR019642">
    <property type="entry name" value="DUF2507"/>
</dbReference>
<evidence type="ECO:0000313" key="2">
    <source>
        <dbReference type="Proteomes" id="UP000076476"/>
    </source>
</evidence>
<name>A0A165YKY9_9BACI</name>
<dbReference type="InterPro" id="IPR024096">
    <property type="entry name" value="NO_sig/Golgi_transp_ligand-bd"/>
</dbReference>
<dbReference type="SUPFAM" id="SSF111126">
    <property type="entry name" value="Ligand-binding domain in the NO signalling and Golgi transport"/>
    <property type="match status" value="1"/>
</dbReference>
<gene>
    <name evidence="1" type="ORF">AZI98_06430</name>
</gene>
<sequence>MKELSYHDQLKELEEITLHPFSVLLLRDYLLPDLLGKEHHSILYWAGKQLARKIQLSTLEELISFFSSAGWGDLHIIRQKKNEMEFELTGQLIEKRMKLFKDLSFQLEAGFIAQQIECMNGVVTEAYEQINKRLNKVIFIVKWDEKDKI</sequence>
<keyword evidence="2" id="KW-1185">Reference proteome</keyword>
<organism evidence="1 2">
    <name type="scientific">Aeribacillus pallidus</name>
    <dbReference type="NCBI Taxonomy" id="33936"/>
    <lineage>
        <taxon>Bacteria</taxon>
        <taxon>Bacillati</taxon>
        <taxon>Bacillota</taxon>
        <taxon>Bacilli</taxon>
        <taxon>Bacillales</taxon>
        <taxon>Bacillaceae</taxon>
        <taxon>Aeribacillus</taxon>
    </lineage>
</organism>
<dbReference type="Gene3D" id="3.30.1380.20">
    <property type="entry name" value="Trafficking protein particle complex subunit 3"/>
    <property type="match status" value="1"/>
</dbReference>
<dbReference type="EMBL" id="LWBR01000013">
    <property type="protein sequence ID" value="KZN97189.1"/>
    <property type="molecule type" value="Genomic_DNA"/>
</dbReference>
<reference evidence="1 2" key="1">
    <citation type="submission" date="2016-04" db="EMBL/GenBank/DDBJ databases">
        <title>Draft genome sequence of Aeribacillus pallidus 8m3 from petroleum reservoir.</title>
        <authorList>
            <person name="Poltaraus A.B."/>
            <person name="Nazina T.N."/>
            <person name="Tourova T.P."/>
            <person name="Malakho S.M."/>
            <person name="Korshunova A.V."/>
            <person name="Sokolova D.S."/>
        </authorList>
    </citation>
    <scope>NUCLEOTIDE SEQUENCE [LARGE SCALE GENOMIC DNA]</scope>
    <source>
        <strain evidence="1 2">8m3</strain>
    </source>
</reference>
<dbReference type="Pfam" id="PF10702">
    <property type="entry name" value="DUF2507"/>
    <property type="match status" value="1"/>
</dbReference>
<evidence type="ECO:0008006" key="3">
    <source>
        <dbReference type="Google" id="ProtNLM"/>
    </source>
</evidence>
<proteinExistence type="predicted"/>